<proteinExistence type="predicted"/>
<dbReference type="AlphaFoldDB" id="A0A2P2LVM5"/>
<name>A0A2P2LVM5_RHIMU</name>
<accession>A0A2P2LVM5</accession>
<sequence length="52" mass="6053">MGSIFIQILWQVDDLDCFKWAFLDTNATSNAQLFRDKSNLRCRSNLNTQLPC</sequence>
<dbReference type="EMBL" id="GGEC01041533">
    <property type="protein sequence ID" value="MBX22017.1"/>
    <property type="molecule type" value="Transcribed_RNA"/>
</dbReference>
<protein>
    <submittedName>
        <fullName evidence="1">ABC transporter E family member 2</fullName>
    </submittedName>
</protein>
<evidence type="ECO:0000313" key="1">
    <source>
        <dbReference type="EMBL" id="MBX22017.1"/>
    </source>
</evidence>
<reference evidence="1" key="1">
    <citation type="submission" date="2018-02" db="EMBL/GenBank/DDBJ databases">
        <title>Rhizophora mucronata_Transcriptome.</title>
        <authorList>
            <person name="Meera S.P."/>
            <person name="Sreeshan A."/>
            <person name="Augustine A."/>
        </authorList>
    </citation>
    <scope>NUCLEOTIDE SEQUENCE</scope>
    <source>
        <tissue evidence="1">Leaf</tissue>
    </source>
</reference>
<organism evidence="1">
    <name type="scientific">Rhizophora mucronata</name>
    <name type="common">Asiatic mangrove</name>
    <dbReference type="NCBI Taxonomy" id="61149"/>
    <lineage>
        <taxon>Eukaryota</taxon>
        <taxon>Viridiplantae</taxon>
        <taxon>Streptophyta</taxon>
        <taxon>Embryophyta</taxon>
        <taxon>Tracheophyta</taxon>
        <taxon>Spermatophyta</taxon>
        <taxon>Magnoliopsida</taxon>
        <taxon>eudicotyledons</taxon>
        <taxon>Gunneridae</taxon>
        <taxon>Pentapetalae</taxon>
        <taxon>rosids</taxon>
        <taxon>fabids</taxon>
        <taxon>Malpighiales</taxon>
        <taxon>Rhizophoraceae</taxon>
        <taxon>Rhizophora</taxon>
    </lineage>
</organism>